<dbReference type="NCBIfam" id="NF047509">
    <property type="entry name" value="Rv3131_FMN_oxido"/>
    <property type="match status" value="1"/>
</dbReference>
<dbReference type="PANTHER" id="PTHR23026:SF123">
    <property type="entry name" value="NAD(P)H NITROREDUCTASE RV3131-RELATED"/>
    <property type="match status" value="1"/>
</dbReference>
<reference evidence="2" key="1">
    <citation type="journal article" date="2019" name="Int. J. Syst. Evol. Microbiol.">
        <title>The Global Catalogue of Microorganisms (GCM) 10K type strain sequencing project: providing services to taxonomists for standard genome sequencing and annotation.</title>
        <authorList>
            <consortium name="The Broad Institute Genomics Platform"/>
            <consortium name="The Broad Institute Genome Sequencing Center for Infectious Disease"/>
            <person name="Wu L."/>
            <person name="Ma J."/>
        </authorList>
    </citation>
    <scope>NUCLEOTIDE SEQUENCE [LARGE SCALE GENOMIC DNA]</scope>
    <source>
        <strain evidence="2">JCM 15896</strain>
    </source>
</reference>
<dbReference type="PANTHER" id="PTHR23026">
    <property type="entry name" value="NADPH NITROREDUCTASE"/>
    <property type="match status" value="1"/>
</dbReference>
<dbReference type="Gene3D" id="3.40.109.30">
    <property type="entry name" value="putative nitroreductase (tm1586), domain 2"/>
    <property type="match status" value="1"/>
</dbReference>
<dbReference type="InterPro" id="IPR000415">
    <property type="entry name" value="Nitroreductase-like"/>
</dbReference>
<organism evidence="1 2">
    <name type="scientific">Aliiglaciecola litoralis</name>
    <dbReference type="NCBI Taxonomy" id="582857"/>
    <lineage>
        <taxon>Bacteria</taxon>
        <taxon>Pseudomonadati</taxon>
        <taxon>Pseudomonadota</taxon>
        <taxon>Gammaproteobacteria</taxon>
        <taxon>Alteromonadales</taxon>
        <taxon>Alteromonadaceae</taxon>
        <taxon>Aliiglaciecola</taxon>
    </lineage>
</organism>
<sequence>MAESYITPRQTHDEFFPYSGCKEDQLRFLLRYAVLAPSHYNAQPWKFRLHSDGIEIIKNASRAALTVDPQLRELTISCGAAVRMIEVAARYFALEPQVIFPSDNQSDFLARIELIDRHEPSDQDALLFHAIKERQTNRGLFTDAIIPNEVTKSCLASARELGVELGFTHNKRLKMAFASLTAFAVRHQLSLPWYRLEFASWMRSSISLKPDGMTGFGFFASNLPSPLARTTMKWLNRGKQIGIFNKNKVITASPILAVISTDADSQESWINTGRLLSDLLLKLTTVGLSASFMNQAIQEPKLRKQVAKLFSCEAKPQLVLRIGVAEKVQWTPRMPVDDCII</sequence>
<keyword evidence="2" id="KW-1185">Reference proteome</keyword>
<dbReference type="InterPro" id="IPR050627">
    <property type="entry name" value="Nitroreductase/BluB"/>
</dbReference>
<dbReference type="Gene3D" id="3.40.109.10">
    <property type="entry name" value="NADH Oxidase"/>
    <property type="match status" value="1"/>
</dbReference>
<dbReference type="SUPFAM" id="SSF55469">
    <property type="entry name" value="FMN-dependent nitroreductase-like"/>
    <property type="match status" value="2"/>
</dbReference>
<evidence type="ECO:0000313" key="1">
    <source>
        <dbReference type="EMBL" id="GAA0859296.1"/>
    </source>
</evidence>
<proteinExistence type="predicted"/>
<accession>A0ABP3X126</accession>
<evidence type="ECO:0000313" key="2">
    <source>
        <dbReference type="Proteomes" id="UP001500359"/>
    </source>
</evidence>
<dbReference type="EMBL" id="BAAAFD010000011">
    <property type="protein sequence ID" value="GAA0859296.1"/>
    <property type="molecule type" value="Genomic_DNA"/>
</dbReference>
<comment type="caution">
    <text evidence="1">The sequence shown here is derived from an EMBL/GenBank/DDBJ whole genome shotgun (WGS) entry which is preliminary data.</text>
</comment>
<gene>
    <name evidence="1" type="ORF">GCM10009114_32230</name>
</gene>
<dbReference type="RefSeq" id="WP_343861845.1">
    <property type="nucleotide sequence ID" value="NZ_BAAAFD010000011.1"/>
</dbReference>
<protein>
    <submittedName>
        <fullName evidence="1">Nitroreductase family protein</fullName>
    </submittedName>
</protein>
<name>A0ABP3X126_9ALTE</name>
<dbReference type="Proteomes" id="UP001500359">
    <property type="component" value="Unassembled WGS sequence"/>
</dbReference>